<dbReference type="STRING" id="656916.A0A2G7FFC2"/>
<proteinExistence type="predicted"/>
<evidence type="ECO:0000313" key="2">
    <source>
        <dbReference type="Proteomes" id="UP000231358"/>
    </source>
</evidence>
<dbReference type="InterPro" id="IPR029063">
    <property type="entry name" value="SAM-dependent_MTases_sf"/>
</dbReference>
<name>A0A2G7FFC2_9EURO</name>
<dbReference type="PANTHER" id="PTHR43167:SF1">
    <property type="entry name" value="PUTATIVE (AFU_ORTHOLOGUE AFUA_6G01830)-RELATED"/>
    <property type="match status" value="1"/>
</dbReference>
<reference evidence="1 2" key="1">
    <citation type="submission" date="2017-05" db="EMBL/GenBank/DDBJ databases">
        <title>Genome sequence for an aflatoxigenic pathogen of Argentinian peanut, Aspergillus arachidicola.</title>
        <authorList>
            <person name="Moore G."/>
            <person name="Beltz S.B."/>
            <person name="Mack B.M."/>
        </authorList>
    </citation>
    <scope>NUCLEOTIDE SEQUENCE [LARGE SCALE GENOMIC DNA]</scope>
    <source>
        <strain evidence="1 2">CBS 117610</strain>
    </source>
</reference>
<dbReference type="PANTHER" id="PTHR43167">
    <property type="entry name" value="PUTATIVE (AFU_ORTHOLOGUE AFUA_6G01830)-RELATED"/>
    <property type="match status" value="1"/>
</dbReference>
<dbReference type="SUPFAM" id="SSF53335">
    <property type="entry name" value="S-adenosyl-L-methionine-dependent methyltransferases"/>
    <property type="match status" value="1"/>
</dbReference>
<protein>
    <submittedName>
        <fullName evidence="1">Uncharacterized protein</fullName>
    </submittedName>
</protein>
<dbReference type="EMBL" id="NEXV01000692">
    <property type="protein sequence ID" value="PIG79336.1"/>
    <property type="molecule type" value="Genomic_DNA"/>
</dbReference>
<dbReference type="Gene3D" id="3.40.50.150">
    <property type="entry name" value="Vaccinia Virus protein VP39"/>
    <property type="match status" value="1"/>
</dbReference>
<comment type="caution">
    <text evidence="1">The sequence shown here is derived from an EMBL/GenBank/DDBJ whole genome shotgun (WGS) entry which is preliminary data.</text>
</comment>
<dbReference type="AlphaFoldDB" id="A0A2G7FFC2"/>
<organism evidence="1 2">
    <name type="scientific">Aspergillus arachidicola</name>
    <dbReference type="NCBI Taxonomy" id="656916"/>
    <lineage>
        <taxon>Eukaryota</taxon>
        <taxon>Fungi</taxon>
        <taxon>Dikarya</taxon>
        <taxon>Ascomycota</taxon>
        <taxon>Pezizomycotina</taxon>
        <taxon>Eurotiomycetes</taxon>
        <taxon>Eurotiomycetidae</taxon>
        <taxon>Eurotiales</taxon>
        <taxon>Aspergillaceae</taxon>
        <taxon>Aspergillus</taxon>
        <taxon>Aspergillus subgen. Circumdati</taxon>
    </lineage>
</organism>
<accession>A0A2G7FFC2</accession>
<keyword evidence="2" id="KW-1185">Reference proteome</keyword>
<gene>
    <name evidence="1" type="ORF">AARAC_011179</name>
</gene>
<dbReference type="Proteomes" id="UP000231358">
    <property type="component" value="Unassembled WGS sequence"/>
</dbReference>
<evidence type="ECO:0000313" key="1">
    <source>
        <dbReference type="EMBL" id="PIG79336.1"/>
    </source>
</evidence>
<sequence length="170" mass="18962">MATPTNTLKDAGGPQQILSLLDRLHCRLDRARQSPGYHRDKCHFVYQLARVINTKNIVEAGTSFRVSTNYLGLAVSANVRASGGPGTVIGTEHEPSKAEQARKSWAEAGEVMSRHIDLRVGDLRETLKENVPTVDMLPWTMSYFFTLKQAEPYTNVNSSLSFYDASRFQS</sequence>